<accession>A0A974BNH3</accession>
<proteinExistence type="predicted"/>
<evidence type="ECO:0000256" key="1">
    <source>
        <dbReference type="SAM" id="SignalP"/>
    </source>
</evidence>
<dbReference type="AlphaFoldDB" id="A0A974BNH3"/>
<keyword evidence="1" id="KW-0732">Signal</keyword>
<feature type="chain" id="PRO_5037961527" evidence="1">
    <location>
        <begin position="24"/>
        <end position="68"/>
    </location>
</feature>
<feature type="signal peptide" evidence="1">
    <location>
        <begin position="1"/>
        <end position="23"/>
    </location>
</feature>
<evidence type="ECO:0000313" key="2">
    <source>
        <dbReference type="EMBL" id="OCT55177.1"/>
    </source>
</evidence>
<gene>
    <name evidence="2" type="ORF">XELAEV_18004079mg</name>
</gene>
<dbReference type="EMBL" id="KV528433">
    <property type="protein sequence ID" value="OCT55177.1"/>
    <property type="molecule type" value="Genomic_DNA"/>
</dbReference>
<name>A0A974BNH3_XENLA</name>
<dbReference type="Proteomes" id="UP000694892">
    <property type="component" value="Unassembled WGS sequence"/>
</dbReference>
<protein>
    <submittedName>
        <fullName evidence="2">Uncharacterized protein</fullName>
    </submittedName>
</protein>
<sequence>MQMEEIFLLCLSQFSFLFDLAYTSWTGHSLLISEWKKGRWVPVLENDDHKGRTGFSIGTMELVTCSIR</sequence>
<reference evidence="2" key="1">
    <citation type="submission" date="2016-05" db="EMBL/GenBank/DDBJ databases">
        <title>WGS assembly of Xenopus laevis.</title>
        <authorList>
            <person name="Session A."/>
            <person name="Uno Y."/>
            <person name="Kwon T."/>
            <person name="Chapman J."/>
            <person name="Toyoda A."/>
            <person name="Takahashi S."/>
            <person name="Fukui A."/>
            <person name="Hikosaka A."/>
            <person name="Putnam N."/>
            <person name="Stites J."/>
            <person name="Van Heeringen S."/>
            <person name="Quigley I."/>
            <person name="Heinz S."/>
            <person name="Hellsten U."/>
            <person name="Lyons J."/>
            <person name="Suzuki A."/>
            <person name="Kondo M."/>
            <person name="Ogino H."/>
            <person name="Ochi H."/>
            <person name="Bogdanovic O."/>
            <person name="Lister R."/>
            <person name="Georgiou G."/>
            <person name="Paranjpe S."/>
            <person name="Van Kruijsbergen I."/>
            <person name="Mozaffari S."/>
            <person name="Shu S."/>
            <person name="Schmutz J."/>
            <person name="Jenkins J."/>
            <person name="Grimwood J."/>
            <person name="Carlson J."/>
            <person name="Mitros T."/>
            <person name="Simakov O."/>
            <person name="Heald R."/>
            <person name="Miller K."/>
            <person name="Haudenschild C."/>
            <person name="Kuroki Y."/>
            <person name="Tanaka T."/>
            <person name="Michiue T."/>
            <person name="Watanabe M."/>
            <person name="Kinoshita T."/>
            <person name="Ohta Y."/>
            <person name="Mawaribuchi S."/>
            <person name="Suzuki Y."/>
            <person name="Haramoto Y."/>
            <person name="Yamamoto T."/>
            <person name="Takagi C."/>
            <person name="Kitzman J."/>
            <person name="Shendure J."/>
            <person name="Nakayama T."/>
            <person name="Izutsu Y."/>
            <person name="Robert J."/>
            <person name="Dichmann D."/>
            <person name="Flajnik M."/>
            <person name="Houston D."/>
            <person name="Marcotte E."/>
            <person name="Wallingford J."/>
            <person name="Ito Y."/>
            <person name="Asashima M."/>
            <person name="Ueno N."/>
            <person name="Matsuda Y."/>
            <person name="Jan Veenstra G."/>
            <person name="Fujiyama A."/>
            <person name="Harland R."/>
            <person name="Taira M."/>
            <person name="Rokhsar D.S."/>
        </authorList>
    </citation>
    <scope>NUCLEOTIDE SEQUENCE</scope>
    <source>
        <strain evidence="2">J</strain>
        <tissue evidence="2">Blood</tissue>
    </source>
</reference>
<organism evidence="2">
    <name type="scientific">Xenopus laevis</name>
    <name type="common">African clawed frog</name>
    <dbReference type="NCBI Taxonomy" id="8355"/>
    <lineage>
        <taxon>Eukaryota</taxon>
        <taxon>Metazoa</taxon>
        <taxon>Chordata</taxon>
        <taxon>Craniata</taxon>
        <taxon>Vertebrata</taxon>
        <taxon>Euteleostomi</taxon>
        <taxon>Amphibia</taxon>
        <taxon>Batrachia</taxon>
        <taxon>Anura</taxon>
        <taxon>Pipoidea</taxon>
        <taxon>Pipidae</taxon>
        <taxon>Xenopodinae</taxon>
        <taxon>Xenopus</taxon>
        <taxon>Xenopus</taxon>
    </lineage>
</organism>